<reference evidence="7 8" key="1">
    <citation type="journal article" date="2015" name="Genome Announc.">
        <title>Expanding the biotechnology potential of lactobacilli through comparative genomics of 213 strains and associated genera.</title>
        <authorList>
            <person name="Sun Z."/>
            <person name="Harris H.M."/>
            <person name="McCann A."/>
            <person name="Guo C."/>
            <person name="Argimon S."/>
            <person name="Zhang W."/>
            <person name="Yang X."/>
            <person name="Jeffery I.B."/>
            <person name="Cooney J.C."/>
            <person name="Kagawa T.F."/>
            <person name="Liu W."/>
            <person name="Song Y."/>
            <person name="Salvetti E."/>
            <person name="Wrobel A."/>
            <person name="Rasinkangas P."/>
            <person name="Parkhill J."/>
            <person name="Rea M.C."/>
            <person name="O'Sullivan O."/>
            <person name="Ritari J."/>
            <person name="Douillard F.P."/>
            <person name="Paul Ross R."/>
            <person name="Yang R."/>
            <person name="Briner A.E."/>
            <person name="Felis G.E."/>
            <person name="de Vos W.M."/>
            <person name="Barrangou R."/>
            <person name="Klaenhammer T.R."/>
            <person name="Caufield P.W."/>
            <person name="Cui Y."/>
            <person name="Zhang H."/>
            <person name="O'Toole P.W."/>
        </authorList>
    </citation>
    <scope>NUCLEOTIDE SEQUENCE [LARGE SCALE GENOMIC DNA]</scope>
    <source>
        <strain evidence="7 8">DSM 16982</strain>
    </source>
</reference>
<dbReference type="EMBL" id="AZFV01000024">
    <property type="protein sequence ID" value="KRM15283.1"/>
    <property type="molecule type" value="Genomic_DNA"/>
</dbReference>
<evidence type="ECO:0000256" key="5">
    <source>
        <dbReference type="ARBA" id="ARBA00023211"/>
    </source>
</evidence>
<dbReference type="InterPro" id="IPR004433">
    <property type="entry name" value="MenaQ_synth_MenD"/>
</dbReference>
<accession>A0A0R1WJZ1</accession>
<sequence>MGEVYMNFHYTDERNVQMLIYLMKKKGIRKVVASPGTTNISFLASIQSDPFFEIISSVDERSAAYIACGMAAESGETVALTCTGATASRNYLPGLTEAFYRKLPILAITSTQPTGRVGQNIPQVIDRSIVPIDAVKMTVQIPMIRDDEDYKACNILINKALLEIRHNGIGPVHVNLTTMYSKNFSVKNLPKTRNIERFTQNDTLPELKSDHVGIYVGAHVKWSKQLSDAVDLFCKGYNAVVFCDQTSNYKGQFAVPISLVCNQDMYRSSLRTMDVMIHIGEVSGAYSTMNPKAVWRVSDDGELKDTFGKLKNIFQMSELNFFELYSKNVKNNQNDDSYLRAWKLENEELYNNIPKLPFSNIWIAEKMSSKLPEKSVLHLGILNSLRSWNFFEVPKSVLGYSNTGGFGIDGGVSSLVGASIADPSKLFFGVFGDLAFFYDLNVNGNRFIGNNIRILLINNGGGMEFKNYNNEGSMFGKSVNDYIAASGHFGNKSRELVKDFVENLGFQYISADSKDEFMNKIDLFTTGNQTSKPLVFEVFTNSEDESRALWLMRNIKHTHLGRFEHLGKKVLGDKGIRLVKHILNK</sequence>
<dbReference type="AlphaFoldDB" id="A0A0R1WJZ1"/>
<dbReference type="SUPFAM" id="SSF52518">
    <property type="entry name" value="Thiamin diphosphate-binding fold (THDP-binding)"/>
    <property type="match status" value="2"/>
</dbReference>
<dbReference type="CDD" id="cd07037">
    <property type="entry name" value="TPP_PYR_MenD"/>
    <property type="match status" value="1"/>
</dbReference>
<keyword evidence="2" id="KW-0479">Metal-binding</keyword>
<dbReference type="Proteomes" id="UP000051302">
    <property type="component" value="Unassembled WGS sequence"/>
</dbReference>
<evidence type="ECO:0000259" key="6">
    <source>
        <dbReference type="Pfam" id="PF02776"/>
    </source>
</evidence>
<dbReference type="GO" id="GO:0046872">
    <property type="term" value="F:metal ion binding"/>
    <property type="evidence" value="ECO:0007669"/>
    <property type="project" value="UniProtKB-KW"/>
</dbReference>
<keyword evidence="1" id="KW-0808">Transferase</keyword>
<comment type="caution">
    <text evidence="7">The sequence shown here is derived from an EMBL/GenBank/DDBJ whole genome shotgun (WGS) entry which is preliminary data.</text>
</comment>
<dbReference type="PATRIC" id="fig|1423774.3.peg.1342"/>
<gene>
    <name evidence="7" type="ORF">FD31_GL001291</name>
</gene>
<evidence type="ECO:0000313" key="7">
    <source>
        <dbReference type="EMBL" id="KRM15283.1"/>
    </source>
</evidence>
<evidence type="ECO:0000256" key="3">
    <source>
        <dbReference type="ARBA" id="ARBA00022842"/>
    </source>
</evidence>
<evidence type="ECO:0000313" key="8">
    <source>
        <dbReference type="Proteomes" id="UP000051302"/>
    </source>
</evidence>
<dbReference type="STRING" id="1423774.FD31_GL001291"/>
<dbReference type="GO" id="GO:0030976">
    <property type="term" value="F:thiamine pyrophosphate binding"/>
    <property type="evidence" value="ECO:0007669"/>
    <property type="project" value="InterPro"/>
</dbReference>
<organism evidence="7 8">
    <name type="scientific">Companilactobacillus nantensis DSM 16982</name>
    <dbReference type="NCBI Taxonomy" id="1423774"/>
    <lineage>
        <taxon>Bacteria</taxon>
        <taxon>Bacillati</taxon>
        <taxon>Bacillota</taxon>
        <taxon>Bacilli</taxon>
        <taxon>Lactobacillales</taxon>
        <taxon>Lactobacillaceae</taxon>
        <taxon>Companilactobacillus</taxon>
    </lineage>
</organism>
<dbReference type="Gene3D" id="3.40.50.1220">
    <property type="entry name" value="TPP-binding domain"/>
    <property type="match status" value="1"/>
</dbReference>
<dbReference type="GO" id="GO:0009234">
    <property type="term" value="P:menaquinone biosynthetic process"/>
    <property type="evidence" value="ECO:0007669"/>
    <property type="project" value="InterPro"/>
</dbReference>
<evidence type="ECO:0000256" key="4">
    <source>
        <dbReference type="ARBA" id="ARBA00023052"/>
    </source>
</evidence>
<dbReference type="PANTHER" id="PTHR42916">
    <property type="entry name" value="2-SUCCINYL-5-ENOLPYRUVYL-6-HYDROXY-3-CYCLOHEXENE-1-CARBOXYLATE SYNTHASE"/>
    <property type="match status" value="1"/>
</dbReference>
<dbReference type="PIRSF" id="PIRSF004983">
    <property type="entry name" value="MenD"/>
    <property type="match status" value="1"/>
</dbReference>
<keyword evidence="3" id="KW-0460">Magnesium</keyword>
<feature type="domain" description="Thiamine pyrophosphate enzyme N-terminal TPP-binding" evidence="6">
    <location>
        <begin position="17"/>
        <end position="126"/>
    </location>
</feature>
<keyword evidence="5" id="KW-0464">Manganese</keyword>
<dbReference type="Pfam" id="PF02776">
    <property type="entry name" value="TPP_enzyme_N"/>
    <property type="match status" value="1"/>
</dbReference>
<dbReference type="InterPro" id="IPR029061">
    <property type="entry name" value="THDP-binding"/>
</dbReference>
<proteinExistence type="predicted"/>
<keyword evidence="4" id="KW-0786">Thiamine pyrophosphate</keyword>
<dbReference type="GO" id="GO:0070204">
    <property type="term" value="F:2-succinyl-5-enolpyruvyl-6-hydroxy-3-cyclohexene-1-carboxylic-acid synthase activity"/>
    <property type="evidence" value="ECO:0007669"/>
    <property type="project" value="InterPro"/>
</dbReference>
<dbReference type="PANTHER" id="PTHR42916:SF1">
    <property type="entry name" value="PROTEIN PHYLLO, CHLOROPLASTIC"/>
    <property type="match status" value="1"/>
</dbReference>
<evidence type="ECO:0000256" key="1">
    <source>
        <dbReference type="ARBA" id="ARBA00022679"/>
    </source>
</evidence>
<evidence type="ECO:0000256" key="2">
    <source>
        <dbReference type="ARBA" id="ARBA00022723"/>
    </source>
</evidence>
<name>A0A0R1WJZ1_9LACO</name>
<dbReference type="InterPro" id="IPR012001">
    <property type="entry name" value="Thiamin_PyroP_enz_TPP-bd_dom"/>
</dbReference>
<protein>
    <submittedName>
        <fullName evidence="7">Synthase</fullName>
    </submittedName>
</protein>
<keyword evidence="8" id="KW-1185">Reference proteome</keyword>
<dbReference type="Gene3D" id="3.40.50.970">
    <property type="match status" value="2"/>
</dbReference>